<dbReference type="Proteomes" id="UP001524569">
    <property type="component" value="Unassembled WGS sequence"/>
</dbReference>
<feature type="non-terminal residue" evidence="1">
    <location>
        <position position="506"/>
    </location>
</feature>
<keyword evidence="2" id="KW-1185">Reference proteome</keyword>
<sequence>MGWRVAREVLHFDSLADFLAEDGANHGEGSVIIGGTSHRAGLIPSSTKEAVALLNTAMLQKWLNSGAKTVALTLPGRYAFAGGDNAQAIITIPSDTTLYVGPGVILDNIAASFGLSKTLFCNEHALSNAVAVTGLTHAQDTNYNWTSTVVVNIGSVSNEFAVGDYIYIRPAYAGGDTTGFYNYIYKVTGIDNSDSDNKKILFKMACGSDANHPTLTGDLIVYKADANIKIYGEGRIRQATQNRGSGNIRGAISYQQIIMNKVINSYVDIGLTESPGSVTAGLANVFKASVKNSHSDNSNGVWVHGNCYGVHIDGVSGESKDDLITIFADSANTPIYDGDGVTACSVGNVDGVEVNFRHEPHRKSSSQGVSMISSQSYRIDNVTIRGYKGSDISGQPFQLSCGYGINGVAKYGAIKLIDCEYVPRKGRPLGYMSSGAGGGSMTVDNLIMQNVRVPAIASADGNAGFMDVSFAIWNVVDTSASHLIKNFSLIDCEFNFDCTSSNAINM</sequence>
<evidence type="ECO:0000313" key="2">
    <source>
        <dbReference type="Proteomes" id="UP001524569"/>
    </source>
</evidence>
<accession>A0ABT1UKK4</accession>
<comment type="caution">
    <text evidence="1">The sequence shown here is derived from an EMBL/GenBank/DDBJ whole genome shotgun (WGS) entry which is preliminary data.</text>
</comment>
<name>A0ABT1UKK4_9GAMM</name>
<gene>
    <name evidence="1" type="ORF">NP603_13965</name>
</gene>
<evidence type="ECO:0000313" key="1">
    <source>
        <dbReference type="EMBL" id="MCQ8182224.1"/>
    </source>
</evidence>
<proteinExistence type="predicted"/>
<protein>
    <recommendedName>
        <fullName evidence="3">Polygalacturonase</fullName>
    </recommendedName>
</protein>
<reference evidence="1 2" key="1">
    <citation type="submission" date="2022-07" db="EMBL/GenBank/DDBJ databases">
        <title>Methylomonas rivi sp. nov., Methylomonas rosea sp. nov., Methylomonas aureus sp. nov. and Methylomonas subterranea sp. nov., four novel methanotrophs isolated from a freshwater creek and the deep terrestrial subsurface.</title>
        <authorList>
            <person name="Abin C."/>
            <person name="Sankaranarayanan K."/>
            <person name="Garner C."/>
            <person name="Sindelar R."/>
            <person name="Kotary K."/>
            <person name="Garner R."/>
            <person name="Barclay S."/>
            <person name="Lawson P."/>
            <person name="Krumholz L."/>
        </authorList>
    </citation>
    <scope>NUCLEOTIDE SEQUENCE [LARGE SCALE GENOMIC DNA]</scope>
    <source>
        <strain evidence="1 2">SURF-1</strain>
    </source>
</reference>
<organism evidence="1 2">
    <name type="scientific">Methylomonas aurea</name>
    <dbReference type="NCBI Taxonomy" id="2952224"/>
    <lineage>
        <taxon>Bacteria</taxon>
        <taxon>Pseudomonadati</taxon>
        <taxon>Pseudomonadota</taxon>
        <taxon>Gammaproteobacteria</taxon>
        <taxon>Methylococcales</taxon>
        <taxon>Methylococcaceae</taxon>
        <taxon>Methylomonas</taxon>
    </lineage>
</organism>
<evidence type="ECO:0008006" key="3">
    <source>
        <dbReference type="Google" id="ProtNLM"/>
    </source>
</evidence>
<dbReference type="RefSeq" id="WP_256611515.1">
    <property type="nucleotide sequence ID" value="NZ_JANIBM010000019.1"/>
</dbReference>
<dbReference type="EMBL" id="JANIBM010000019">
    <property type="protein sequence ID" value="MCQ8182224.1"/>
    <property type="molecule type" value="Genomic_DNA"/>
</dbReference>